<evidence type="ECO:0000313" key="7">
    <source>
        <dbReference type="EMBL" id="AFD09328.1"/>
    </source>
</evidence>
<proteinExistence type="inferred from homology"/>
<evidence type="ECO:0000256" key="2">
    <source>
        <dbReference type="ARBA" id="ARBA00012150"/>
    </source>
</evidence>
<sequence>MIKHLNIVIKGKVQGVYYRASAKEAADRMGVTRFVENQKEGSVYIEAEGTDEQLEAFMKWCRIGPDRAVVTTVDITESNLADFKSFEVRKKSIFGF</sequence>
<protein>
    <recommendedName>
        <fullName evidence="2 4">acylphosphatase</fullName>
        <ecNumber evidence="2 4">3.6.1.7</ecNumber>
    </recommendedName>
</protein>
<dbReference type="PANTHER" id="PTHR47268:SF4">
    <property type="entry name" value="ACYLPHOSPHATASE"/>
    <property type="match status" value="1"/>
</dbReference>
<comment type="similarity">
    <text evidence="1 5">Belongs to the acylphosphatase family.</text>
</comment>
<feature type="active site" evidence="4">
    <location>
        <position position="19"/>
    </location>
</feature>
<reference evidence="7" key="1">
    <citation type="submission" date="2012-02" db="EMBL/GenBank/DDBJ databases">
        <title>The complete genome of Solitalea canadensis DSM 3403.</title>
        <authorList>
            <consortium name="US DOE Joint Genome Institute (JGI-PGF)"/>
            <person name="Lucas S."/>
            <person name="Copeland A."/>
            <person name="Lapidus A."/>
            <person name="Glavina del Rio T."/>
            <person name="Dalin E."/>
            <person name="Tice H."/>
            <person name="Bruce D."/>
            <person name="Goodwin L."/>
            <person name="Pitluck S."/>
            <person name="Peters L."/>
            <person name="Ovchinnikova G."/>
            <person name="Lu M."/>
            <person name="Kyrpides N."/>
            <person name="Mavromatis K."/>
            <person name="Ivanova N."/>
            <person name="Brettin T."/>
            <person name="Detter J.C."/>
            <person name="Han C."/>
            <person name="Larimer F."/>
            <person name="Land M."/>
            <person name="Hauser L."/>
            <person name="Markowitz V."/>
            <person name="Cheng J.-F."/>
            <person name="Hugenholtz P."/>
            <person name="Woyke T."/>
            <person name="Wu D."/>
            <person name="Spring S."/>
            <person name="Schroeder M."/>
            <person name="Kopitz M."/>
            <person name="Brambilla E."/>
            <person name="Klenk H.-P."/>
            <person name="Eisen J.A."/>
        </authorList>
    </citation>
    <scope>NUCLEOTIDE SEQUENCE</scope>
    <source>
        <strain evidence="7">DSM 3403</strain>
    </source>
</reference>
<dbReference type="InterPro" id="IPR020456">
    <property type="entry name" value="Acylphosphatase"/>
</dbReference>
<dbReference type="InterPro" id="IPR036046">
    <property type="entry name" value="Acylphosphatase-like_dom_sf"/>
</dbReference>
<dbReference type="AlphaFoldDB" id="H8KMS5"/>
<dbReference type="SUPFAM" id="SSF54975">
    <property type="entry name" value="Acylphosphatase/BLUF domain-like"/>
    <property type="match status" value="1"/>
</dbReference>
<accession>H8KMS5</accession>
<dbReference type="EMBL" id="CP003349">
    <property type="protein sequence ID" value="AFD09328.1"/>
    <property type="molecule type" value="Genomic_DNA"/>
</dbReference>
<gene>
    <name evidence="7" type="ordered locus">Solca_4338</name>
</gene>
<evidence type="ECO:0000259" key="6">
    <source>
        <dbReference type="PROSITE" id="PS51160"/>
    </source>
</evidence>
<dbReference type="Proteomes" id="UP000007590">
    <property type="component" value="Chromosome"/>
</dbReference>
<dbReference type="eggNOG" id="COG1254">
    <property type="taxonomic scope" value="Bacteria"/>
</dbReference>
<dbReference type="PROSITE" id="PS51160">
    <property type="entry name" value="ACYLPHOSPHATASE_3"/>
    <property type="match status" value="1"/>
</dbReference>
<evidence type="ECO:0000313" key="8">
    <source>
        <dbReference type="Proteomes" id="UP000007590"/>
    </source>
</evidence>
<dbReference type="KEGG" id="scn:Solca_4338"/>
<feature type="active site" evidence="4">
    <location>
        <position position="37"/>
    </location>
</feature>
<keyword evidence="8" id="KW-1185">Reference proteome</keyword>
<dbReference type="Gene3D" id="3.30.70.100">
    <property type="match status" value="1"/>
</dbReference>
<feature type="domain" description="Acylphosphatase-like" evidence="6">
    <location>
        <begin position="4"/>
        <end position="90"/>
    </location>
</feature>
<dbReference type="EC" id="3.6.1.7" evidence="2 4"/>
<dbReference type="PANTHER" id="PTHR47268">
    <property type="entry name" value="ACYLPHOSPHATASE"/>
    <property type="match status" value="1"/>
</dbReference>
<dbReference type="GO" id="GO:0003998">
    <property type="term" value="F:acylphosphatase activity"/>
    <property type="evidence" value="ECO:0007669"/>
    <property type="project" value="UniProtKB-EC"/>
</dbReference>
<dbReference type="InterPro" id="IPR001792">
    <property type="entry name" value="Acylphosphatase-like_dom"/>
</dbReference>
<evidence type="ECO:0000256" key="1">
    <source>
        <dbReference type="ARBA" id="ARBA00005614"/>
    </source>
</evidence>
<organism evidence="7 8">
    <name type="scientific">Solitalea canadensis (strain ATCC 29591 / DSM 3403 / JCM 21819 / LMG 8368 / NBRC 15130 / NCIMB 12057 / USAM 9D)</name>
    <name type="common">Flexibacter canadensis</name>
    <dbReference type="NCBI Taxonomy" id="929556"/>
    <lineage>
        <taxon>Bacteria</taxon>
        <taxon>Pseudomonadati</taxon>
        <taxon>Bacteroidota</taxon>
        <taxon>Sphingobacteriia</taxon>
        <taxon>Sphingobacteriales</taxon>
        <taxon>Sphingobacteriaceae</taxon>
        <taxon>Solitalea</taxon>
    </lineage>
</organism>
<name>H8KMS5_SOLCM</name>
<evidence type="ECO:0000256" key="3">
    <source>
        <dbReference type="ARBA" id="ARBA00047645"/>
    </source>
</evidence>
<evidence type="ECO:0000256" key="4">
    <source>
        <dbReference type="PROSITE-ProRule" id="PRU00520"/>
    </source>
</evidence>
<dbReference type="STRING" id="929556.Solca_4338"/>
<comment type="catalytic activity">
    <reaction evidence="3 4">
        <text>an acyl phosphate + H2O = a carboxylate + phosphate + H(+)</text>
        <dbReference type="Rhea" id="RHEA:14965"/>
        <dbReference type="ChEBI" id="CHEBI:15377"/>
        <dbReference type="ChEBI" id="CHEBI:15378"/>
        <dbReference type="ChEBI" id="CHEBI:29067"/>
        <dbReference type="ChEBI" id="CHEBI:43474"/>
        <dbReference type="ChEBI" id="CHEBI:59918"/>
        <dbReference type="EC" id="3.6.1.7"/>
    </reaction>
</comment>
<dbReference type="HOGENOM" id="CLU_141932_1_0_10"/>
<evidence type="ECO:0000256" key="5">
    <source>
        <dbReference type="RuleBase" id="RU004168"/>
    </source>
</evidence>
<dbReference type="Pfam" id="PF00708">
    <property type="entry name" value="Acylphosphatase"/>
    <property type="match status" value="1"/>
</dbReference>
<dbReference type="RefSeq" id="WP_014682550.1">
    <property type="nucleotide sequence ID" value="NC_017770.1"/>
</dbReference>
<keyword evidence="4" id="KW-0378">Hydrolase</keyword>